<dbReference type="EMBL" id="JAGGJX010000005">
    <property type="protein sequence ID" value="MBP1855850.1"/>
    <property type="molecule type" value="Genomic_DNA"/>
</dbReference>
<sequence>MKKSKSSALLEKVGSLAISTMKLSANSTSGFISHQPKLPKDVQKFKKK</sequence>
<name>A0ABS4ED25_9FIRM</name>
<evidence type="ECO:0000313" key="2">
    <source>
        <dbReference type="EMBL" id="MBP1855850.1"/>
    </source>
</evidence>
<comment type="caution">
    <text evidence="2">The sequence shown here is derived from an EMBL/GenBank/DDBJ whole genome shotgun (WGS) entry which is preliminary data.</text>
</comment>
<dbReference type="Proteomes" id="UP000767291">
    <property type="component" value="Unassembled WGS sequence"/>
</dbReference>
<accession>A0ABS4ED25</accession>
<evidence type="ECO:0000256" key="1">
    <source>
        <dbReference type="SAM" id="MobiDB-lite"/>
    </source>
</evidence>
<organism evidence="2 3">
    <name type="scientific">Metaclostridioides mangenotii</name>
    <dbReference type="NCBI Taxonomy" id="1540"/>
    <lineage>
        <taxon>Bacteria</taxon>
        <taxon>Bacillati</taxon>
        <taxon>Bacillota</taxon>
        <taxon>Clostridia</taxon>
        <taxon>Peptostreptococcales</taxon>
        <taxon>Peptostreptococcaceae</taxon>
        <taxon>Metaclostridioides</taxon>
    </lineage>
</organism>
<feature type="region of interest" description="Disordered" evidence="1">
    <location>
        <begin position="28"/>
        <end position="48"/>
    </location>
</feature>
<feature type="compositionally biased region" description="Basic and acidic residues" evidence="1">
    <location>
        <begin position="38"/>
        <end position="48"/>
    </location>
</feature>
<keyword evidence="3" id="KW-1185">Reference proteome</keyword>
<proteinExistence type="predicted"/>
<dbReference type="RefSeq" id="WP_185748289.1">
    <property type="nucleotide sequence ID" value="NZ_BAAACS010000019.1"/>
</dbReference>
<gene>
    <name evidence="2" type="ORF">J2Z43_002251</name>
</gene>
<reference evidence="2 3" key="1">
    <citation type="submission" date="2021-03" db="EMBL/GenBank/DDBJ databases">
        <title>Genomic Encyclopedia of Type Strains, Phase IV (KMG-IV): sequencing the most valuable type-strain genomes for metagenomic binning, comparative biology and taxonomic classification.</title>
        <authorList>
            <person name="Goeker M."/>
        </authorList>
    </citation>
    <scope>NUCLEOTIDE SEQUENCE [LARGE SCALE GENOMIC DNA]</scope>
    <source>
        <strain evidence="2 3">DSM 1289</strain>
    </source>
</reference>
<protein>
    <submittedName>
        <fullName evidence="2">Cyclic lactone autoinducer peptide</fullName>
    </submittedName>
</protein>
<dbReference type="InterPro" id="IPR009229">
    <property type="entry name" value="AgrD"/>
</dbReference>
<dbReference type="NCBIfam" id="TIGR04223">
    <property type="entry name" value="quorum_AgrD"/>
    <property type="match status" value="1"/>
</dbReference>
<evidence type="ECO:0000313" key="3">
    <source>
        <dbReference type="Proteomes" id="UP000767291"/>
    </source>
</evidence>